<feature type="DNA-binding region" description="OmpR/PhoB-type" evidence="3">
    <location>
        <begin position="1"/>
        <end position="99"/>
    </location>
</feature>
<evidence type="ECO:0000256" key="4">
    <source>
        <dbReference type="SAM" id="Phobius"/>
    </source>
</evidence>
<name>A0ABQ3B2T4_9GAMM</name>
<feature type="transmembrane region" description="Helical" evidence="4">
    <location>
        <begin position="125"/>
        <end position="143"/>
    </location>
</feature>
<dbReference type="PROSITE" id="PS51755">
    <property type="entry name" value="OMPR_PHOB"/>
    <property type="match status" value="1"/>
</dbReference>
<feature type="domain" description="OmpR/PhoB-type" evidence="5">
    <location>
        <begin position="1"/>
        <end position="99"/>
    </location>
</feature>
<dbReference type="SMART" id="SM00862">
    <property type="entry name" value="Trans_reg_C"/>
    <property type="match status" value="1"/>
</dbReference>
<reference evidence="7" key="1">
    <citation type="journal article" date="2019" name="Int. J. Syst. Evol. Microbiol.">
        <title>The Global Catalogue of Microorganisms (GCM) 10K type strain sequencing project: providing services to taxonomists for standard genome sequencing and annotation.</title>
        <authorList>
            <consortium name="The Broad Institute Genomics Platform"/>
            <consortium name="The Broad Institute Genome Sequencing Center for Infectious Disease"/>
            <person name="Wu L."/>
            <person name="Ma J."/>
        </authorList>
    </citation>
    <scope>NUCLEOTIDE SEQUENCE [LARGE SCALE GENOMIC DNA]</scope>
    <source>
        <strain evidence="7">KCTC 32239</strain>
    </source>
</reference>
<dbReference type="CDD" id="cd00383">
    <property type="entry name" value="trans_reg_C"/>
    <property type="match status" value="1"/>
</dbReference>
<keyword evidence="4" id="KW-0812">Transmembrane</keyword>
<dbReference type="Proteomes" id="UP000619761">
    <property type="component" value="Unassembled WGS sequence"/>
</dbReference>
<dbReference type="Pfam" id="PF00486">
    <property type="entry name" value="Trans_reg_C"/>
    <property type="match status" value="1"/>
</dbReference>
<keyword evidence="2 3" id="KW-0238">DNA-binding</keyword>
<evidence type="ECO:0000256" key="3">
    <source>
        <dbReference type="PROSITE-ProRule" id="PRU01091"/>
    </source>
</evidence>
<dbReference type="InterPro" id="IPR016032">
    <property type="entry name" value="Sig_transdc_resp-reg_C-effctor"/>
</dbReference>
<proteinExistence type="inferred from homology"/>
<comment type="similarity">
    <text evidence="1">Belongs to the TolB family.</text>
</comment>
<evidence type="ECO:0000313" key="6">
    <source>
        <dbReference type="EMBL" id="GGY77069.1"/>
    </source>
</evidence>
<organism evidence="6 7">
    <name type="scientific">Cellvibrio zantedeschiae</name>
    <dbReference type="NCBI Taxonomy" id="1237077"/>
    <lineage>
        <taxon>Bacteria</taxon>
        <taxon>Pseudomonadati</taxon>
        <taxon>Pseudomonadota</taxon>
        <taxon>Gammaproteobacteria</taxon>
        <taxon>Cellvibrionales</taxon>
        <taxon>Cellvibrionaceae</taxon>
        <taxon>Cellvibrio</taxon>
    </lineage>
</organism>
<evidence type="ECO:0000259" key="5">
    <source>
        <dbReference type="PROSITE" id="PS51755"/>
    </source>
</evidence>
<accession>A0ABQ3B2T4</accession>
<keyword evidence="4" id="KW-1133">Transmembrane helix</keyword>
<gene>
    <name evidence="6" type="ORF">GCM10011613_21980</name>
</gene>
<dbReference type="InterPro" id="IPR001867">
    <property type="entry name" value="OmpR/PhoB-type_DNA-bd"/>
</dbReference>
<evidence type="ECO:0000256" key="1">
    <source>
        <dbReference type="ARBA" id="ARBA00009820"/>
    </source>
</evidence>
<dbReference type="InterPro" id="IPR036388">
    <property type="entry name" value="WH-like_DNA-bd_sf"/>
</dbReference>
<dbReference type="PANTHER" id="PTHR36842:SF1">
    <property type="entry name" value="PROTEIN TOLB"/>
    <property type="match status" value="1"/>
</dbReference>
<evidence type="ECO:0000256" key="2">
    <source>
        <dbReference type="ARBA" id="ARBA00023125"/>
    </source>
</evidence>
<dbReference type="EMBL" id="BMYZ01000002">
    <property type="protein sequence ID" value="GGY77069.1"/>
    <property type="molecule type" value="Genomic_DNA"/>
</dbReference>
<dbReference type="InterPro" id="IPR011659">
    <property type="entry name" value="WD40"/>
</dbReference>
<dbReference type="Pfam" id="PF07676">
    <property type="entry name" value="PD40"/>
    <property type="match status" value="1"/>
</dbReference>
<keyword evidence="7" id="KW-1185">Reference proteome</keyword>
<dbReference type="SUPFAM" id="SSF46894">
    <property type="entry name" value="C-terminal effector domain of the bipartite response regulators"/>
    <property type="match status" value="1"/>
</dbReference>
<evidence type="ECO:0000313" key="7">
    <source>
        <dbReference type="Proteomes" id="UP000619761"/>
    </source>
</evidence>
<keyword evidence="4" id="KW-0472">Membrane</keyword>
<comment type="caution">
    <text evidence="6">The sequence shown here is derived from an EMBL/GenBank/DDBJ whole genome shotgun (WGS) entry which is preliminary data.</text>
</comment>
<protein>
    <recommendedName>
        <fullName evidence="5">OmpR/PhoB-type domain-containing protein</fullName>
    </recommendedName>
</protein>
<sequence>MDKFSFDKIVVDPKSNTIYLNGVEKRLEPKLISLLCLLAAQGRDVISRQDITQAIWSDVVVGEESITRAIFALRNALGDDAKQPKYIETIPKKGYRFLVDAEVVKDSPPLEPLTTKVLVAKKISWTVYSAAAILLIIVLFGIWQKYTIPNVEIESILPLNKMEGVERDISLSADGTKLLFIHEFDQRNDLYSRDLANAKDILWVRDDFFKTSPIWIDANTVAYIRQAGGESQLVRNYQGQPPQILYTSAKRIMKLAMASGDTENLFFLEFQNNDLIELKSLNLRNGKQQTWRDSISGLPHKIGQLQHSTKSNTLLMVQNEYDSPAIISLDLNTKKITTINNSSHFSEINKLVAINDQSVLVVGVMGAAEGIWFVDEQKRPQLVLRSSGSEKIVDAQFDVSRNIIFYTNLQKNADIQMVSAKKSEILPLPELNSSGIDIQGMFVGNNKFIYFISNRTGYYDVWRYDTELKSVKQITKLNALSMTWFSLSHDNKKLVVGYRTEGLSLGVVDVETGKLLNHVKTPSRRHPLGWSNDDRVIYASEHEAEINLFNYDAITLKQSLFAEKSGLYVKDLDGRRVVYVDYARHALVERDLETKQEKILHDKISDLTALAPRKITLNKTNDGFYTSCQIEWAHKTCFYSLSVANGSPVFVSDIPFWKVFDIAEDGEKLLVMDTKPSSGDIMKMQLRD</sequence>
<dbReference type="PANTHER" id="PTHR36842">
    <property type="entry name" value="PROTEIN TOLB HOMOLOG"/>
    <property type="match status" value="1"/>
</dbReference>
<dbReference type="InterPro" id="IPR011042">
    <property type="entry name" value="6-blade_b-propeller_TolB-like"/>
</dbReference>
<dbReference type="Gene3D" id="2.120.10.30">
    <property type="entry name" value="TolB, C-terminal domain"/>
    <property type="match status" value="2"/>
</dbReference>
<dbReference type="Gene3D" id="1.10.10.10">
    <property type="entry name" value="Winged helix-like DNA-binding domain superfamily/Winged helix DNA-binding domain"/>
    <property type="match status" value="1"/>
</dbReference>
<dbReference type="SUPFAM" id="SSF82171">
    <property type="entry name" value="DPP6 N-terminal domain-like"/>
    <property type="match status" value="2"/>
</dbReference>